<dbReference type="AlphaFoldDB" id="A0A8J8NGC2"/>
<dbReference type="Proteomes" id="UP000785679">
    <property type="component" value="Unassembled WGS sequence"/>
</dbReference>
<gene>
    <name evidence="1" type="ORF">FGO68_gene12666</name>
</gene>
<sequence length="75" mass="8581">MLCSSLLCEISQQSKWSLQRIVFAQNLINTKTTIFRYYLTIKLSNKVFSQAIYALKRTDTSFGKSLSTLTVNLNP</sequence>
<proteinExistence type="predicted"/>
<reference evidence="1" key="1">
    <citation type="submission" date="2019-06" db="EMBL/GenBank/DDBJ databases">
        <authorList>
            <person name="Zheng W."/>
        </authorList>
    </citation>
    <scope>NUCLEOTIDE SEQUENCE</scope>
    <source>
        <strain evidence="1">QDHG01</strain>
    </source>
</reference>
<name>A0A8J8NGC2_HALGN</name>
<dbReference type="EMBL" id="RRYP01017494">
    <property type="protein sequence ID" value="TNV74096.1"/>
    <property type="molecule type" value="Genomic_DNA"/>
</dbReference>
<evidence type="ECO:0000313" key="2">
    <source>
        <dbReference type="Proteomes" id="UP000785679"/>
    </source>
</evidence>
<organism evidence="1 2">
    <name type="scientific">Halteria grandinella</name>
    <dbReference type="NCBI Taxonomy" id="5974"/>
    <lineage>
        <taxon>Eukaryota</taxon>
        <taxon>Sar</taxon>
        <taxon>Alveolata</taxon>
        <taxon>Ciliophora</taxon>
        <taxon>Intramacronucleata</taxon>
        <taxon>Spirotrichea</taxon>
        <taxon>Stichotrichia</taxon>
        <taxon>Sporadotrichida</taxon>
        <taxon>Halteriidae</taxon>
        <taxon>Halteria</taxon>
    </lineage>
</organism>
<evidence type="ECO:0000313" key="1">
    <source>
        <dbReference type="EMBL" id="TNV74096.1"/>
    </source>
</evidence>
<accession>A0A8J8NGC2</accession>
<protein>
    <submittedName>
        <fullName evidence="1">Uncharacterized protein</fullName>
    </submittedName>
</protein>
<keyword evidence="2" id="KW-1185">Reference proteome</keyword>
<comment type="caution">
    <text evidence="1">The sequence shown here is derived from an EMBL/GenBank/DDBJ whole genome shotgun (WGS) entry which is preliminary data.</text>
</comment>